<accession>A0A2T4UIA1</accession>
<feature type="transmembrane region" description="Helical" evidence="8">
    <location>
        <begin position="62"/>
        <end position="81"/>
    </location>
</feature>
<dbReference type="EMBL" id="PYYB01000001">
    <property type="protein sequence ID" value="PTL58939.1"/>
    <property type="molecule type" value="Genomic_DNA"/>
</dbReference>
<comment type="subcellular location">
    <subcellularLocation>
        <location evidence="1">Cell membrane</location>
        <topology evidence="1">Multi-pass membrane protein</topology>
    </subcellularLocation>
</comment>
<feature type="transmembrane region" description="Helical" evidence="8">
    <location>
        <begin position="211"/>
        <end position="229"/>
    </location>
</feature>
<feature type="transmembrane region" description="Helical" evidence="8">
    <location>
        <begin position="342"/>
        <end position="361"/>
    </location>
</feature>
<evidence type="ECO:0000256" key="7">
    <source>
        <dbReference type="ARBA" id="ARBA00023136"/>
    </source>
</evidence>
<dbReference type="OrthoDB" id="9812221at2"/>
<feature type="transmembrane region" description="Helical" evidence="8">
    <location>
        <begin position="21"/>
        <end position="42"/>
    </location>
</feature>
<feature type="domain" description="Major facilitator superfamily (MFS) profile" evidence="9">
    <location>
        <begin position="24"/>
        <end position="471"/>
    </location>
</feature>
<feature type="transmembrane region" description="Helical" evidence="8">
    <location>
        <begin position="367"/>
        <end position="396"/>
    </location>
</feature>
<keyword evidence="4" id="KW-1003">Cell membrane</keyword>
<evidence type="ECO:0000313" key="10">
    <source>
        <dbReference type="EMBL" id="PTL58939.1"/>
    </source>
</evidence>
<feature type="transmembrane region" description="Helical" evidence="8">
    <location>
        <begin position="408"/>
        <end position="428"/>
    </location>
</feature>
<sequence length="495" mass="51031">MSSPVTAHDPRTPPEPLGREVVSVAIVVVLGAVMSVLDTTIVNVALETLARDLGSPLADIQWIVTGYLLALAAVIPITGWASRRWGARRLYLTALVLFTAGSALCALAWSTPSLVAARVIQGAGGGLLLPVGQMILARAAGPQRMGRVMGLVGVAVVMAPIFGPVLGGVLLESAGWEWIFLINVPVGAVAVVAALRLLPHDEPQEAGRLDLAGMALLAPGLVGITYGLAETATHDLASAPVVLPLLAGAVLVVAFALRALRIPRPLLDVRLFQNGGFRNASLLTFALGAAMFGSMILLPLYFQTLRGESATATGLLMAPQGVGAALAMFLSGRLTERYGGGLIATIGVVVTAVATIPFAFIGAETSYVLIGAAMVVRGIGIGIAFVPAMSVAFAVLRPDQVGDASPQLNTLQRVGGSLGTALFTVVLQHRLDDAAPGAAGAADGFASTYWWVLGVTLLALLPALRLLAVERAARRATDAEAVEEAQETLREAVPA</sequence>
<feature type="transmembrane region" description="Helical" evidence="8">
    <location>
        <begin position="115"/>
        <end position="136"/>
    </location>
</feature>
<comment type="similarity">
    <text evidence="2">Belongs to the major facilitator superfamily. EmrB family.</text>
</comment>
<dbReference type="AlphaFoldDB" id="A0A2T4UIA1"/>
<dbReference type="PANTHER" id="PTHR42718:SF9">
    <property type="entry name" value="MAJOR FACILITATOR SUPERFAMILY MULTIDRUG TRANSPORTER MFSC"/>
    <property type="match status" value="1"/>
</dbReference>
<organism evidence="10 11">
    <name type="scientific">Paraconexibacter algicola</name>
    <dbReference type="NCBI Taxonomy" id="2133960"/>
    <lineage>
        <taxon>Bacteria</taxon>
        <taxon>Bacillati</taxon>
        <taxon>Actinomycetota</taxon>
        <taxon>Thermoleophilia</taxon>
        <taxon>Solirubrobacterales</taxon>
        <taxon>Paraconexibacteraceae</taxon>
        <taxon>Paraconexibacter</taxon>
    </lineage>
</organism>
<dbReference type="InterPro" id="IPR036259">
    <property type="entry name" value="MFS_trans_sf"/>
</dbReference>
<dbReference type="SUPFAM" id="SSF103473">
    <property type="entry name" value="MFS general substrate transporter"/>
    <property type="match status" value="1"/>
</dbReference>
<evidence type="ECO:0000256" key="4">
    <source>
        <dbReference type="ARBA" id="ARBA00022475"/>
    </source>
</evidence>
<evidence type="ECO:0000256" key="1">
    <source>
        <dbReference type="ARBA" id="ARBA00004651"/>
    </source>
</evidence>
<dbReference type="PANTHER" id="PTHR42718">
    <property type="entry name" value="MAJOR FACILITATOR SUPERFAMILY MULTIDRUG TRANSPORTER MFSC"/>
    <property type="match status" value="1"/>
</dbReference>
<evidence type="ECO:0000259" key="9">
    <source>
        <dbReference type="PROSITE" id="PS50850"/>
    </source>
</evidence>
<feature type="transmembrane region" description="Helical" evidence="8">
    <location>
        <begin position="280"/>
        <end position="303"/>
    </location>
</feature>
<evidence type="ECO:0000256" key="2">
    <source>
        <dbReference type="ARBA" id="ARBA00008537"/>
    </source>
</evidence>
<evidence type="ECO:0000256" key="8">
    <source>
        <dbReference type="SAM" id="Phobius"/>
    </source>
</evidence>
<feature type="transmembrane region" description="Helical" evidence="8">
    <location>
        <begin position="148"/>
        <end position="166"/>
    </location>
</feature>
<comment type="caution">
    <text evidence="10">The sequence shown here is derived from an EMBL/GenBank/DDBJ whole genome shotgun (WGS) entry which is preliminary data.</text>
</comment>
<dbReference type="GO" id="GO:0022857">
    <property type="term" value="F:transmembrane transporter activity"/>
    <property type="evidence" value="ECO:0007669"/>
    <property type="project" value="InterPro"/>
</dbReference>
<protein>
    <submittedName>
        <fullName evidence="10">MFS transporter</fullName>
    </submittedName>
</protein>
<dbReference type="InterPro" id="IPR004638">
    <property type="entry name" value="EmrB-like"/>
</dbReference>
<feature type="transmembrane region" description="Helical" evidence="8">
    <location>
        <begin position="90"/>
        <end position="109"/>
    </location>
</feature>
<evidence type="ECO:0000313" key="11">
    <source>
        <dbReference type="Proteomes" id="UP000240739"/>
    </source>
</evidence>
<feature type="transmembrane region" description="Helical" evidence="8">
    <location>
        <begin position="309"/>
        <end position="330"/>
    </location>
</feature>
<dbReference type="InterPro" id="IPR020846">
    <property type="entry name" value="MFS_dom"/>
</dbReference>
<keyword evidence="3" id="KW-0813">Transport</keyword>
<dbReference type="Pfam" id="PF07690">
    <property type="entry name" value="MFS_1"/>
    <property type="match status" value="1"/>
</dbReference>
<dbReference type="CDD" id="cd17503">
    <property type="entry name" value="MFS_LmrB_MDR_like"/>
    <property type="match status" value="1"/>
</dbReference>
<dbReference type="Gene3D" id="1.20.1250.20">
    <property type="entry name" value="MFS general substrate transporter like domains"/>
    <property type="match status" value="1"/>
</dbReference>
<keyword evidence="5 8" id="KW-0812">Transmembrane</keyword>
<dbReference type="GO" id="GO:0005886">
    <property type="term" value="C:plasma membrane"/>
    <property type="evidence" value="ECO:0007669"/>
    <property type="project" value="UniProtKB-SubCell"/>
</dbReference>
<dbReference type="Proteomes" id="UP000240739">
    <property type="component" value="Unassembled WGS sequence"/>
</dbReference>
<dbReference type="NCBIfam" id="TIGR00711">
    <property type="entry name" value="efflux_EmrB"/>
    <property type="match status" value="1"/>
</dbReference>
<dbReference type="InterPro" id="IPR011701">
    <property type="entry name" value="MFS"/>
</dbReference>
<evidence type="ECO:0000256" key="3">
    <source>
        <dbReference type="ARBA" id="ARBA00022448"/>
    </source>
</evidence>
<reference evidence="10 11" key="1">
    <citation type="submission" date="2018-03" db="EMBL/GenBank/DDBJ databases">
        <title>Aquarubrobacter algicola gen. nov., sp. nov., a novel actinobacterium isolated from shallow eutrophic lake during the end of cyanobacterial harmful algal blooms.</title>
        <authorList>
            <person name="Chun S.J."/>
        </authorList>
    </citation>
    <scope>NUCLEOTIDE SEQUENCE [LARGE SCALE GENOMIC DNA]</scope>
    <source>
        <strain evidence="10 11">Seoho-28</strain>
    </source>
</reference>
<name>A0A2T4UIA1_9ACTN</name>
<dbReference type="RefSeq" id="WP_107567376.1">
    <property type="nucleotide sequence ID" value="NZ_PYYB01000001.1"/>
</dbReference>
<evidence type="ECO:0000256" key="6">
    <source>
        <dbReference type="ARBA" id="ARBA00022989"/>
    </source>
</evidence>
<gene>
    <name evidence="10" type="ORF">C7Y72_04390</name>
</gene>
<feature type="transmembrane region" description="Helical" evidence="8">
    <location>
        <begin position="241"/>
        <end position="260"/>
    </location>
</feature>
<dbReference type="PROSITE" id="PS50850">
    <property type="entry name" value="MFS"/>
    <property type="match status" value="1"/>
</dbReference>
<feature type="transmembrane region" description="Helical" evidence="8">
    <location>
        <begin position="178"/>
        <end position="199"/>
    </location>
</feature>
<feature type="transmembrane region" description="Helical" evidence="8">
    <location>
        <begin position="448"/>
        <end position="468"/>
    </location>
</feature>
<dbReference type="PRINTS" id="PR01036">
    <property type="entry name" value="TCRTETB"/>
</dbReference>
<proteinExistence type="inferred from homology"/>
<keyword evidence="6 8" id="KW-1133">Transmembrane helix</keyword>
<keyword evidence="7 8" id="KW-0472">Membrane</keyword>
<evidence type="ECO:0000256" key="5">
    <source>
        <dbReference type="ARBA" id="ARBA00022692"/>
    </source>
</evidence>
<keyword evidence="11" id="KW-1185">Reference proteome</keyword>
<dbReference type="Gene3D" id="1.20.1720.10">
    <property type="entry name" value="Multidrug resistance protein D"/>
    <property type="match status" value="1"/>
</dbReference>